<comment type="similarity">
    <text evidence="1">Belongs to the universal stress protein A family.</text>
</comment>
<evidence type="ECO:0000256" key="1">
    <source>
        <dbReference type="ARBA" id="ARBA00008791"/>
    </source>
</evidence>
<organism evidence="3 4">
    <name type="scientific">Actinoplanes auranticolor</name>
    <dbReference type="NCBI Taxonomy" id="47988"/>
    <lineage>
        <taxon>Bacteria</taxon>
        <taxon>Bacillati</taxon>
        <taxon>Actinomycetota</taxon>
        <taxon>Actinomycetes</taxon>
        <taxon>Micromonosporales</taxon>
        <taxon>Micromonosporaceae</taxon>
        <taxon>Actinoplanes</taxon>
    </lineage>
</organism>
<evidence type="ECO:0000313" key="4">
    <source>
        <dbReference type="Proteomes" id="UP000681340"/>
    </source>
</evidence>
<feature type="domain" description="UspA" evidence="2">
    <location>
        <begin position="149"/>
        <end position="290"/>
    </location>
</feature>
<keyword evidence="4" id="KW-1185">Reference proteome</keyword>
<dbReference type="PANTHER" id="PTHR31964:SF113">
    <property type="entry name" value="USPA DOMAIN-CONTAINING PROTEIN"/>
    <property type="match status" value="1"/>
</dbReference>
<dbReference type="InterPro" id="IPR014729">
    <property type="entry name" value="Rossmann-like_a/b/a_fold"/>
</dbReference>
<feature type="domain" description="UspA" evidence="2">
    <location>
        <begin position="2"/>
        <end position="140"/>
    </location>
</feature>
<gene>
    <name evidence="3" type="ORF">Aau02nite_48360</name>
</gene>
<accession>A0A919SHM7</accession>
<dbReference type="InterPro" id="IPR006016">
    <property type="entry name" value="UspA"/>
</dbReference>
<reference evidence="3" key="1">
    <citation type="submission" date="2021-03" db="EMBL/GenBank/DDBJ databases">
        <title>Whole genome shotgun sequence of Actinoplanes auranticolor NBRC 12245.</title>
        <authorList>
            <person name="Komaki H."/>
            <person name="Tamura T."/>
        </authorList>
    </citation>
    <scope>NUCLEOTIDE SEQUENCE</scope>
    <source>
        <strain evidence="3">NBRC 12245</strain>
    </source>
</reference>
<evidence type="ECO:0000313" key="3">
    <source>
        <dbReference type="EMBL" id="GIM71916.1"/>
    </source>
</evidence>
<comment type="caution">
    <text evidence="3">The sequence shown here is derived from an EMBL/GenBank/DDBJ whole genome shotgun (WGS) entry which is preliminary data.</text>
</comment>
<dbReference type="Gene3D" id="3.40.50.620">
    <property type="entry name" value="HUPs"/>
    <property type="match status" value="2"/>
</dbReference>
<dbReference type="Pfam" id="PF00582">
    <property type="entry name" value="Usp"/>
    <property type="match status" value="2"/>
</dbReference>
<dbReference type="PRINTS" id="PR01438">
    <property type="entry name" value="UNVRSLSTRESS"/>
</dbReference>
<dbReference type="EMBL" id="BOQL01000038">
    <property type="protein sequence ID" value="GIM71916.1"/>
    <property type="molecule type" value="Genomic_DNA"/>
</dbReference>
<dbReference type="Proteomes" id="UP000681340">
    <property type="component" value="Unassembled WGS sequence"/>
</dbReference>
<protein>
    <submittedName>
        <fullName evidence="3">Universal stress protein</fullName>
    </submittedName>
</protein>
<dbReference type="InterPro" id="IPR006015">
    <property type="entry name" value="Universal_stress_UspA"/>
</dbReference>
<dbReference type="SUPFAM" id="SSF52402">
    <property type="entry name" value="Adenine nucleotide alpha hydrolases-like"/>
    <property type="match status" value="2"/>
</dbReference>
<dbReference type="AlphaFoldDB" id="A0A919SHM7"/>
<name>A0A919SHM7_9ACTN</name>
<sequence>MVVGVDGSAGALAAVRWAGRYVADTGAALRLLSAASASGTASVILPVPVGVSNAGPPRRKRSREEALAAAAAEASRYAPQRDVSTRAASETAVPALLDASSEAGLLVLGTSDRGRMAATLLGSVTARVVAEAHCPVVLVRGDAGRSGSVVVAVDTSDSCGPALRFAFQVAAHRRCALFAVHAWQPPLMAAGAGSLAAAAAATRLVGDGLPAAARRSLAEAVAPWREAFPDVAVHERLLEGHPETAVAEQTHGAALVVVGSRGRAALTGLVLGSTSQALLDRADCPVAVVRQSEDVPAA</sequence>
<proteinExistence type="inferred from homology"/>
<dbReference type="PANTHER" id="PTHR31964">
    <property type="entry name" value="ADENINE NUCLEOTIDE ALPHA HYDROLASES-LIKE SUPERFAMILY PROTEIN"/>
    <property type="match status" value="1"/>
</dbReference>
<evidence type="ECO:0000259" key="2">
    <source>
        <dbReference type="Pfam" id="PF00582"/>
    </source>
</evidence>